<proteinExistence type="predicted"/>
<accession>A0ACC7NYB2</accession>
<name>A0ACC7NYB2_9BACL</name>
<sequence length="174" mass="20203">MSLMDHKENKLSLELLVPYLIYTYVLRKKPSVSSMDNRILWQKVGYLAKQLGMPLNSYQFNWYIRGPYSPAYTSILYSINENIDELIAQGKNFSLTDSVKKGLEPLVMAVEYAPSGISETHWLELLASVHFIKKNLNTDNKQQVFLKLIKEKPHYNIPDLFNEAWKALEDAKLF</sequence>
<gene>
    <name evidence="1" type="ORF">ACI1P1_12205</name>
</gene>
<evidence type="ECO:0000313" key="2">
    <source>
        <dbReference type="Proteomes" id="UP001631969"/>
    </source>
</evidence>
<comment type="caution">
    <text evidence="1">The sequence shown here is derived from an EMBL/GenBank/DDBJ whole genome shotgun (WGS) entry which is preliminary data.</text>
</comment>
<evidence type="ECO:0000313" key="1">
    <source>
        <dbReference type="EMBL" id="MFM9329050.1"/>
    </source>
</evidence>
<dbReference type="Proteomes" id="UP001631969">
    <property type="component" value="Unassembled WGS sequence"/>
</dbReference>
<protein>
    <submittedName>
        <fullName evidence="1">Uncharacterized protein</fullName>
    </submittedName>
</protein>
<organism evidence="1 2">
    <name type="scientific">Paenibacillus mesotrionivorans</name>
    <dbReference type="NCBI Taxonomy" id="3160968"/>
    <lineage>
        <taxon>Bacteria</taxon>
        <taxon>Bacillati</taxon>
        <taxon>Bacillota</taxon>
        <taxon>Bacilli</taxon>
        <taxon>Bacillales</taxon>
        <taxon>Paenibacillaceae</taxon>
        <taxon>Paenibacillus</taxon>
    </lineage>
</organism>
<dbReference type="EMBL" id="JBJURJ010000007">
    <property type="protein sequence ID" value="MFM9329050.1"/>
    <property type="molecule type" value="Genomic_DNA"/>
</dbReference>
<keyword evidence="2" id="KW-1185">Reference proteome</keyword>
<reference evidence="1" key="1">
    <citation type="submission" date="2024-12" db="EMBL/GenBank/DDBJ databases">
        <authorList>
            <person name="Wu N."/>
        </authorList>
    </citation>
    <scope>NUCLEOTIDE SEQUENCE</scope>
    <source>
        <strain evidence="1">P15</strain>
    </source>
</reference>